<feature type="domain" description="HTH HARE-type" evidence="8">
    <location>
        <begin position="14"/>
        <end position="83"/>
    </location>
</feature>
<dbReference type="Proteomes" id="UP000002814">
    <property type="component" value="Unassembled WGS sequence"/>
</dbReference>
<evidence type="ECO:0000256" key="2">
    <source>
        <dbReference type="ARBA" id="ARBA00022478"/>
    </source>
</evidence>
<dbReference type="InterPro" id="IPR007759">
    <property type="entry name" value="Asxl_HARE-HTH"/>
</dbReference>
<dbReference type="InterPro" id="IPR029757">
    <property type="entry name" value="RpoE"/>
</dbReference>
<dbReference type="Pfam" id="PF05066">
    <property type="entry name" value="HARE-HTH"/>
    <property type="match status" value="1"/>
</dbReference>
<evidence type="ECO:0000259" key="8">
    <source>
        <dbReference type="PROSITE" id="PS51913"/>
    </source>
</evidence>
<evidence type="ECO:0000313" key="9">
    <source>
        <dbReference type="EMBL" id="EFW00476.1"/>
    </source>
</evidence>
<accession>E7S7N2</accession>
<keyword evidence="3 6" id="KW-0808">Transferase</keyword>
<dbReference type="InterPro" id="IPR038087">
    <property type="entry name" value="RNAP_delta_N_dom_sf"/>
</dbReference>
<dbReference type="GO" id="GO:0003899">
    <property type="term" value="F:DNA-directed RNA polymerase activity"/>
    <property type="evidence" value="ECO:0007669"/>
    <property type="project" value="UniProtKB-UniRule"/>
</dbReference>
<protein>
    <recommendedName>
        <fullName evidence="6">Probable DNA-directed RNA polymerase subunit delta</fullName>
    </recommendedName>
    <alternativeName>
        <fullName evidence="6">RNAP delta factor</fullName>
    </alternativeName>
</protein>
<evidence type="ECO:0000256" key="5">
    <source>
        <dbReference type="ARBA" id="ARBA00023163"/>
    </source>
</evidence>
<comment type="caution">
    <text evidence="9">The sequence shown here is derived from an EMBL/GenBank/DDBJ whole genome shotgun (WGS) entry which is preliminary data.</text>
</comment>
<dbReference type="HAMAP" id="MF_00357">
    <property type="entry name" value="RNApol_bact_RpoE"/>
    <property type="match status" value="1"/>
</dbReference>
<evidence type="ECO:0000256" key="6">
    <source>
        <dbReference type="HAMAP-Rule" id="MF_00357"/>
    </source>
</evidence>
<keyword evidence="5 6" id="KW-0804">Transcription</keyword>
<dbReference type="PROSITE" id="PS51913">
    <property type="entry name" value="HTH_HARE"/>
    <property type="match status" value="1"/>
</dbReference>
<sequence length="192" mass="22402">MELEVFAGQEKSELSMIEVARAILESRGRDHEMYFNDLVNEIQNYLEKSNSEIREALPLFYTELNVDGSFIPLGDNKWGLRSWYAIDEVDEEIIALEETDEDEEPKKRKKKRVNAFMDGDEDAIDYNADDPEDEDVYEADPALTYDDENPEDEKDEVEAYDAEINEISPDELDEEVELSDEEDEEDSYEEEE</sequence>
<reference evidence="9 10" key="1">
    <citation type="submission" date="2010-12" db="EMBL/GenBank/DDBJ databases">
        <authorList>
            <person name="Muzny D."/>
            <person name="Qin X."/>
            <person name="Deng J."/>
            <person name="Jiang H."/>
            <person name="Liu Y."/>
            <person name="Qu J."/>
            <person name="Song X.-Z."/>
            <person name="Zhang L."/>
            <person name="Thornton R."/>
            <person name="Coyle M."/>
            <person name="Francisco L."/>
            <person name="Jackson L."/>
            <person name="Javaid M."/>
            <person name="Korchina V."/>
            <person name="Kovar C."/>
            <person name="Mata R."/>
            <person name="Mathew T."/>
            <person name="Ngo R."/>
            <person name="Nguyen L."/>
            <person name="Nguyen N."/>
            <person name="Okwuonu G."/>
            <person name="Ongeri F."/>
            <person name="Pham C."/>
            <person name="Simmons D."/>
            <person name="Wilczek-Boney K."/>
            <person name="Hale W."/>
            <person name="Jakkamsetti A."/>
            <person name="Pham P."/>
            <person name="Ruth R."/>
            <person name="San Lucas F."/>
            <person name="Warren J."/>
            <person name="Zhang J."/>
            <person name="Zhao Z."/>
            <person name="Zhou C."/>
            <person name="Zhu D."/>
            <person name="Lee S."/>
            <person name="Bess C."/>
            <person name="Blankenburg K."/>
            <person name="Forbes L."/>
            <person name="Fu Q."/>
            <person name="Gubbala S."/>
            <person name="Hirani K."/>
            <person name="Jayaseelan J.C."/>
            <person name="Lara F."/>
            <person name="Munidasa M."/>
            <person name="Palculict T."/>
            <person name="Patil S."/>
            <person name="Pu L.-L."/>
            <person name="Saada N."/>
            <person name="Tang L."/>
            <person name="Weissenberger G."/>
            <person name="Zhu Y."/>
            <person name="Hemphill L."/>
            <person name="Shang Y."/>
            <person name="Youmans B."/>
            <person name="Ayvaz T."/>
            <person name="Ross M."/>
            <person name="Santibanez J."/>
            <person name="Aqrawi P."/>
            <person name="Gross S."/>
            <person name="Joshi V."/>
            <person name="Fowler G."/>
            <person name="Nazareth L."/>
            <person name="Reid J."/>
            <person name="Worley K."/>
            <person name="Petrosino J."/>
            <person name="Highlander S."/>
            <person name="Gibbs R."/>
        </authorList>
    </citation>
    <scope>NUCLEOTIDE SEQUENCE [LARGE SCALE GENOMIC DNA]</scope>
    <source>
        <strain evidence="9 10">ATCC 700641</strain>
    </source>
</reference>
<organism evidence="9 10">
    <name type="scientific">Streptococcus australis ATCC 700641</name>
    <dbReference type="NCBI Taxonomy" id="888833"/>
    <lineage>
        <taxon>Bacteria</taxon>
        <taxon>Bacillati</taxon>
        <taxon>Bacillota</taxon>
        <taxon>Bacilli</taxon>
        <taxon>Lactobacillales</taxon>
        <taxon>Streptococcaceae</taxon>
        <taxon>Streptococcus</taxon>
    </lineage>
</organism>
<name>E7S7N2_9STRE</name>
<dbReference type="AlphaFoldDB" id="E7S7N2"/>
<evidence type="ECO:0000256" key="7">
    <source>
        <dbReference type="SAM" id="MobiDB-lite"/>
    </source>
</evidence>
<evidence type="ECO:0000256" key="3">
    <source>
        <dbReference type="ARBA" id="ARBA00022679"/>
    </source>
</evidence>
<dbReference type="PATRIC" id="fig|888833.12.peg.1912"/>
<dbReference type="GO" id="GO:0006351">
    <property type="term" value="P:DNA-templated transcription"/>
    <property type="evidence" value="ECO:0007669"/>
    <property type="project" value="InterPro"/>
</dbReference>
<dbReference type="NCBIfam" id="TIGR04567">
    <property type="entry name" value="RNAP_delt_lowGC"/>
    <property type="match status" value="1"/>
</dbReference>
<gene>
    <name evidence="6 9" type="primary">rpoE</name>
    <name evidence="9" type="ORF">HMPREF9421_0068</name>
</gene>
<feature type="compositionally biased region" description="Acidic residues" evidence="7">
    <location>
        <begin position="121"/>
        <end position="138"/>
    </location>
</feature>
<comment type="function">
    <text evidence="6">Participates in both the initiation and recycling phases of transcription. In the presence of the delta subunit, RNAP displays an increased specificity of transcription, a decreased affinity for nucleic acids, and an increased efficiency of RNA synthesis because of enhanced recycling.</text>
</comment>
<feature type="compositionally biased region" description="Acidic residues" evidence="7">
    <location>
        <begin position="145"/>
        <end position="192"/>
    </location>
</feature>
<dbReference type="EMBL" id="AEQR01000001">
    <property type="protein sequence ID" value="EFW00476.1"/>
    <property type="molecule type" value="Genomic_DNA"/>
</dbReference>
<keyword evidence="10" id="KW-1185">Reference proteome</keyword>
<keyword evidence="4 6" id="KW-0548">Nucleotidyltransferase</keyword>
<dbReference type="GeneID" id="93921109"/>
<feature type="region of interest" description="Disordered" evidence="7">
    <location>
        <begin position="121"/>
        <end position="192"/>
    </location>
</feature>
<dbReference type="RefSeq" id="WP_006595011.1">
    <property type="nucleotide sequence ID" value="NZ_AFUD01000005.1"/>
</dbReference>
<evidence type="ECO:0000256" key="1">
    <source>
        <dbReference type="ARBA" id="ARBA00009828"/>
    </source>
</evidence>
<keyword evidence="2 6" id="KW-0240">DNA-directed RNA polymerase</keyword>
<comment type="subunit">
    <text evidence="6">RNAP is composed of a core of 2 alpha, a beta and a beta' subunits. The core is associated with a delta subunit and one of several sigma factors.</text>
</comment>
<dbReference type="eggNOG" id="COG3343">
    <property type="taxonomic scope" value="Bacteria"/>
</dbReference>
<dbReference type="GO" id="GO:0006355">
    <property type="term" value="P:regulation of DNA-templated transcription"/>
    <property type="evidence" value="ECO:0007669"/>
    <property type="project" value="UniProtKB-UniRule"/>
</dbReference>
<evidence type="ECO:0000256" key="4">
    <source>
        <dbReference type="ARBA" id="ARBA00022695"/>
    </source>
</evidence>
<dbReference type="GO" id="GO:0000428">
    <property type="term" value="C:DNA-directed RNA polymerase complex"/>
    <property type="evidence" value="ECO:0007669"/>
    <property type="project" value="UniProtKB-KW"/>
</dbReference>
<dbReference type="Gene3D" id="1.10.10.1250">
    <property type="entry name" value="RNA polymerase, subunit delta, N-terminal domain"/>
    <property type="match status" value="1"/>
</dbReference>
<evidence type="ECO:0000313" key="10">
    <source>
        <dbReference type="Proteomes" id="UP000002814"/>
    </source>
</evidence>
<comment type="similarity">
    <text evidence="1 6">Belongs to the RpoE family.</text>
</comment>
<dbReference type="HOGENOM" id="CLU_116648_0_0_9"/>
<proteinExistence type="inferred from homology"/>